<feature type="compositionally biased region" description="Basic and acidic residues" evidence="1">
    <location>
        <begin position="115"/>
        <end position="137"/>
    </location>
</feature>
<gene>
    <name evidence="2" type="ORF">QBC46DRAFT_454507</name>
</gene>
<keyword evidence="3" id="KW-1185">Reference proteome</keyword>
<feature type="compositionally biased region" description="Polar residues" evidence="1">
    <location>
        <begin position="84"/>
        <end position="97"/>
    </location>
</feature>
<sequence length="198" mass="21472">MPTACLSILVTLPYELPHTPPFLNPLAGVGSSPTRQLHCHSVLQMDTSRDISSQDTGYSAELEIPDPAINNCTNHNVNKPMDLTMNNRDVSSESQAPAPTARCANDGPNTAGSTEPKRLLQLRNEDTAKSRSPDYPRDASSSNQPSRDDDETSAAKPSATYSEFDALQSVVTAPALTDKKKRYWSGLMPRLASFPLCP</sequence>
<dbReference type="Proteomes" id="UP001303473">
    <property type="component" value="Unassembled WGS sequence"/>
</dbReference>
<dbReference type="EMBL" id="MU854045">
    <property type="protein sequence ID" value="KAK3933955.1"/>
    <property type="molecule type" value="Genomic_DNA"/>
</dbReference>
<evidence type="ECO:0000256" key="1">
    <source>
        <dbReference type="SAM" id="MobiDB-lite"/>
    </source>
</evidence>
<accession>A0AAN6MV14</accession>
<organism evidence="2 3">
    <name type="scientific">Diplogelasinospora grovesii</name>
    <dbReference type="NCBI Taxonomy" id="303347"/>
    <lineage>
        <taxon>Eukaryota</taxon>
        <taxon>Fungi</taxon>
        <taxon>Dikarya</taxon>
        <taxon>Ascomycota</taxon>
        <taxon>Pezizomycotina</taxon>
        <taxon>Sordariomycetes</taxon>
        <taxon>Sordariomycetidae</taxon>
        <taxon>Sordariales</taxon>
        <taxon>Diplogelasinosporaceae</taxon>
        <taxon>Diplogelasinospora</taxon>
    </lineage>
</organism>
<feature type="region of interest" description="Disordered" evidence="1">
    <location>
        <begin position="67"/>
        <end position="160"/>
    </location>
</feature>
<name>A0AAN6MV14_9PEZI</name>
<evidence type="ECO:0000313" key="3">
    <source>
        <dbReference type="Proteomes" id="UP001303473"/>
    </source>
</evidence>
<protein>
    <submittedName>
        <fullName evidence="2">Uncharacterized protein</fullName>
    </submittedName>
</protein>
<proteinExistence type="predicted"/>
<comment type="caution">
    <text evidence="2">The sequence shown here is derived from an EMBL/GenBank/DDBJ whole genome shotgun (WGS) entry which is preliminary data.</text>
</comment>
<evidence type="ECO:0000313" key="2">
    <source>
        <dbReference type="EMBL" id="KAK3933955.1"/>
    </source>
</evidence>
<reference evidence="3" key="1">
    <citation type="journal article" date="2023" name="Mol. Phylogenet. Evol.">
        <title>Genome-scale phylogeny and comparative genomics of the fungal order Sordariales.</title>
        <authorList>
            <person name="Hensen N."/>
            <person name="Bonometti L."/>
            <person name="Westerberg I."/>
            <person name="Brannstrom I.O."/>
            <person name="Guillou S."/>
            <person name="Cros-Aarteil S."/>
            <person name="Calhoun S."/>
            <person name="Haridas S."/>
            <person name="Kuo A."/>
            <person name="Mondo S."/>
            <person name="Pangilinan J."/>
            <person name="Riley R."/>
            <person name="LaButti K."/>
            <person name="Andreopoulos B."/>
            <person name="Lipzen A."/>
            <person name="Chen C."/>
            <person name="Yan M."/>
            <person name="Daum C."/>
            <person name="Ng V."/>
            <person name="Clum A."/>
            <person name="Steindorff A."/>
            <person name="Ohm R.A."/>
            <person name="Martin F."/>
            <person name="Silar P."/>
            <person name="Natvig D.O."/>
            <person name="Lalanne C."/>
            <person name="Gautier V."/>
            <person name="Ament-Velasquez S.L."/>
            <person name="Kruys A."/>
            <person name="Hutchinson M.I."/>
            <person name="Powell A.J."/>
            <person name="Barry K."/>
            <person name="Miller A.N."/>
            <person name="Grigoriev I.V."/>
            <person name="Debuchy R."/>
            <person name="Gladieux P."/>
            <person name="Hiltunen Thoren M."/>
            <person name="Johannesson H."/>
        </authorList>
    </citation>
    <scope>NUCLEOTIDE SEQUENCE [LARGE SCALE GENOMIC DNA]</scope>
    <source>
        <strain evidence="3">CBS 340.73</strain>
    </source>
</reference>
<dbReference type="AlphaFoldDB" id="A0AAN6MV14"/>